<evidence type="ECO:0000313" key="3">
    <source>
        <dbReference type="EMBL" id="WND02278.1"/>
    </source>
</evidence>
<dbReference type="PANTHER" id="PTHR35024:SF4">
    <property type="entry name" value="POLYMER-FORMING CYTOSKELETAL PROTEIN"/>
    <property type="match status" value="1"/>
</dbReference>
<dbReference type="AlphaFoldDB" id="A0AA52EEQ6"/>
<reference evidence="3" key="1">
    <citation type="submission" date="2023-04" db="EMBL/GenBank/DDBJ databases">
        <title>Complete genome sequence of Temperatibacter marinus.</title>
        <authorList>
            <person name="Rong J.-C."/>
            <person name="Yi M.-L."/>
            <person name="Zhao Q."/>
        </authorList>
    </citation>
    <scope>NUCLEOTIDE SEQUENCE</scope>
    <source>
        <strain evidence="3">NBRC 110045</strain>
    </source>
</reference>
<dbReference type="EMBL" id="CP123872">
    <property type="protein sequence ID" value="WND02278.1"/>
    <property type="molecule type" value="Genomic_DNA"/>
</dbReference>
<feature type="compositionally biased region" description="Basic and acidic residues" evidence="2">
    <location>
        <begin position="102"/>
        <end position="113"/>
    </location>
</feature>
<dbReference type="KEGG" id="tmk:QGN29_12040"/>
<evidence type="ECO:0000313" key="4">
    <source>
        <dbReference type="Proteomes" id="UP001268683"/>
    </source>
</evidence>
<dbReference type="PANTHER" id="PTHR35024">
    <property type="entry name" value="HYPOTHETICAL CYTOSOLIC PROTEIN"/>
    <property type="match status" value="1"/>
</dbReference>
<comment type="similarity">
    <text evidence="1">Belongs to the bactofilin family.</text>
</comment>
<name>A0AA52EEQ6_9PROT</name>
<dbReference type="InterPro" id="IPR007607">
    <property type="entry name" value="BacA/B"/>
</dbReference>
<accession>A0AA52EEQ6</accession>
<dbReference type="Proteomes" id="UP001268683">
    <property type="component" value="Chromosome"/>
</dbReference>
<feature type="region of interest" description="Disordered" evidence="2">
    <location>
        <begin position="96"/>
        <end position="131"/>
    </location>
</feature>
<evidence type="ECO:0000256" key="2">
    <source>
        <dbReference type="SAM" id="MobiDB-lite"/>
    </source>
</evidence>
<protein>
    <submittedName>
        <fullName evidence="3">Polymer-forming cytoskeletal protein</fullName>
    </submittedName>
</protein>
<proteinExistence type="inferred from homology"/>
<sequence>MTTSTPSIIAADVVIEGNISTKGEIQLEGNIKGDLTCGSVVMGETGSIKGIIEADSVTIRGSVKGEIRARKVRLEKSALVEGDVFHENLSVESGAQITGHFSHSDNPIKKAGDETSAVPAFVKKKESEAAE</sequence>
<evidence type="ECO:0000256" key="1">
    <source>
        <dbReference type="ARBA" id="ARBA00044755"/>
    </source>
</evidence>
<gene>
    <name evidence="3" type="ORF">QGN29_12040</name>
</gene>
<dbReference type="RefSeq" id="WP_310798114.1">
    <property type="nucleotide sequence ID" value="NZ_CP123872.1"/>
</dbReference>
<keyword evidence="4" id="KW-1185">Reference proteome</keyword>
<organism evidence="3 4">
    <name type="scientific">Temperatibacter marinus</name>
    <dbReference type="NCBI Taxonomy" id="1456591"/>
    <lineage>
        <taxon>Bacteria</taxon>
        <taxon>Pseudomonadati</taxon>
        <taxon>Pseudomonadota</taxon>
        <taxon>Alphaproteobacteria</taxon>
        <taxon>Kordiimonadales</taxon>
        <taxon>Temperatibacteraceae</taxon>
        <taxon>Temperatibacter</taxon>
    </lineage>
</organism>
<dbReference type="Pfam" id="PF04519">
    <property type="entry name" value="Bactofilin"/>
    <property type="match status" value="1"/>
</dbReference>